<keyword evidence="3" id="KW-1003">Cell membrane</keyword>
<evidence type="ECO:0000256" key="5">
    <source>
        <dbReference type="ARBA" id="ARBA00022989"/>
    </source>
</evidence>
<keyword evidence="7" id="KW-0653">Protein transport</keyword>
<evidence type="ECO:0000313" key="10">
    <source>
        <dbReference type="Proteomes" id="UP001258315"/>
    </source>
</evidence>
<organism evidence="9 10">
    <name type="scientific">Mucilaginibacter terrae</name>
    <dbReference type="NCBI Taxonomy" id="1955052"/>
    <lineage>
        <taxon>Bacteria</taxon>
        <taxon>Pseudomonadati</taxon>
        <taxon>Bacteroidota</taxon>
        <taxon>Sphingobacteriia</taxon>
        <taxon>Sphingobacteriales</taxon>
        <taxon>Sphingobacteriaceae</taxon>
        <taxon>Mucilaginibacter</taxon>
    </lineage>
</organism>
<accession>A0ABU3GYH5</accession>
<evidence type="ECO:0000256" key="4">
    <source>
        <dbReference type="ARBA" id="ARBA00022692"/>
    </source>
</evidence>
<sequence>MAELNSSPEKNDGKKPLRKKMSLRVDLTAMVDLAFLLVTFFMLTTTLSKSKAMDLAMPVGDEGAPVAQSRTVTLCLGADNKVLLYRGMPESATPQVVDYSKEGLRKLLVANQDAIKTQTGKSMLVIVKPSDHSKYGDLVNALDELNITQNRQYAIADVTNQDVDMLKKQSIY</sequence>
<gene>
    <name evidence="9" type="ORF">QE417_003896</name>
</gene>
<evidence type="ECO:0000256" key="2">
    <source>
        <dbReference type="ARBA" id="ARBA00005811"/>
    </source>
</evidence>
<keyword evidence="5 8" id="KW-1133">Transmembrane helix</keyword>
<dbReference type="PANTHER" id="PTHR30558">
    <property type="entry name" value="EXBD MEMBRANE COMPONENT OF PMF-DRIVEN MACROMOLECULE IMPORT SYSTEM"/>
    <property type="match status" value="1"/>
</dbReference>
<protein>
    <submittedName>
        <fullName evidence="9">Biopolymer transport protein ExbD</fullName>
    </submittedName>
</protein>
<keyword evidence="6 8" id="KW-0472">Membrane</keyword>
<evidence type="ECO:0000256" key="1">
    <source>
        <dbReference type="ARBA" id="ARBA00004162"/>
    </source>
</evidence>
<dbReference type="Proteomes" id="UP001258315">
    <property type="component" value="Unassembled WGS sequence"/>
</dbReference>
<keyword evidence="4 7" id="KW-0812">Transmembrane</keyword>
<evidence type="ECO:0000256" key="6">
    <source>
        <dbReference type="ARBA" id="ARBA00023136"/>
    </source>
</evidence>
<evidence type="ECO:0000256" key="8">
    <source>
        <dbReference type="SAM" id="Phobius"/>
    </source>
</evidence>
<evidence type="ECO:0000256" key="3">
    <source>
        <dbReference type="ARBA" id="ARBA00022475"/>
    </source>
</evidence>
<comment type="caution">
    <text evidence="9">The sequence shown here is derived from an EMBL/GenBank/DDBJ whole genome shotgun (WGS) entry which is preliminary data.</text>
</comment>
<dbReference type="RefSeq" id="WP_311952569.1">
    <property type="nucleotide sequence ID" value="NZ_JAVLVU010000001.1"/>
</dbReference>
<dbReference type="EMBL" id="JAVLVU010000001">
    <property type="protein sequence ID" value="MDT3404824.1"/>
    <property type="molecule type" value="Genomic_DNA"/>
</dbReference>
<keyword evidence="7" id="KW-0813">Transport</keyword>
<dbReference type="PANTHER" id="PTHR30558:SF3">
    <property type="entry name" value="BIOPOLYMER TRANSPORT PROTEIN EXBD-RELATED"/>
    <property type="match status" value="1"/>
</dbReference>
<comment type="similarity">
    <text evidence="2 7">Belongs to the ExbD/TolR family.</text>
</comment>
<evidence type="ECO:0000313" key="9">
    <source>
        <dbReference type="EMBL" id="MDT3404824.1"/>
    </source>
</evidence>
<evidence type="ECO:0000256" key="7">
    <source>
        <dbReference type="RuleBase" id="RU003879"/>
    </source>
</evidence>
<keyword evidence="10" id="KW-1185">Reference proteome</keyword>
<dbReference type="InterPro" id="IPR003400">
    <property type="entry name" value="ExbD"/>
</dbReference>
<reference evidence="10" key="1">
    <citation type="submission" date="2023-07" db="EMBL/GenBank/DDBJ databases">
        <title>Functional and genomic diversity of the sorghum phyllosphere microbiome.</title>
        <authorList>
            <person name="Shade A."/>
        </authorList>
    </citation>
    <scope>NUCLEOTIDE SEQUENCE [LARGE SCALE GENOMIC DNA]</scope>
    <source>
        <strain evidence="10">SORGH_AS_0422</strain>
    </source>
</reference>
<dbReference type="Pfam" id="PF02472">
    <property type="entry name" value="ExbD"/>
    <property type="match status" value="1"/>
</dbReference>
<proteinExistence type="inferred from homology"/>
<name>A0ABU3GYH5_9SPHI</name>
<comment type="subcellular location">
    <subcellularLocation>
        <location evidence="1">Cell membrane</location>
        <topology evidence="1">Single-pass membrane protein</topology>
    </subcellularLocation>
    <subcellularLocation>
        <location evidence="7">Cell membrane</location>
        <topology evidence="7">Single-pass type II membrane protein</topology>
    </subcellularLocation>
</comment>
<feature type="transmembrane region" description="Helical" evidence="8">
    <location>
        <begin position="21"/>
        <end position="43"/>
    </location>
</feature>